<organism evidence="3 4">
    <name type="scientific">Methylomagnum ishizawai</name>
    <dbReference type="NCBI Taxonomy" id="1760988"/>
    <lineage>
        <taxon>Bacteria</taxon>
        <taxon>Pseudomonadati</taxon>
        <taxon>Pseudomonadota</taxon>
        <taxon>Gammaproteobacteria</taxon>
        <taxon>Methylococcales</taxon>
        <taxon>Methylococcaceae</taxon>
        <taxon>Methylomagnum</taxon>
    </lineage>
</organism>
<evidence type="ECO:0000313" key="4">
    <source>
        <dbReference type="Proteomes" id="UP000192923"/>
    </source>
</evidence>
<dbReference type="EMBL" id="FXAM01000007">
    <property type="protein sequence ID" value="SMF97917.1"/>
    <property type="molecule type" value="Genomic_DNA"/>
</dbReference>
<dbReference type="STRING" id="1760988.SAMN02949497_4755"/>
<keyword evidence="4" id="KW-1185">Reference proteome</keyword>
<gene>
    <name evidence="2" type="ORF">SAMN02949497_4755</name>
    <name evidence="3" type="ORF">SAMN02949497_4775</name>
</gene>
<evidence type="ECO:0000313" key="3">
    <source>
        <dbReference type="EMBL" id="SMF97917.1"/>
    </source>
</evidence>
<evidence type="ECO:0000256" key="1">
    <source>
        <dbReference type="SAM" id="MobiDB-lite"/>
    </source>
</evidence>
<dbReference type="Proteomes" id="UP000192923">
    <property type="component" value="Unassembled WGS sequence"/>
</dbReference>
<evidence type="ECO:0000313" key="2">
    <source>
        <dbReference type="EMBL" id="SMF97899.1"/>
    </source>
</evidence>
<dbReference type="OrthoDB" id="9837753at2"/>
<dbReference type="AlphaFoldDB" id="A0A1Y6D5G2"/>
<proteinExistence type="predicted"/>
<protein>
    <submittedName>
        <fullName evidence="3">Uncharacterized protein</fullName>
    </submittedName>
</protein>
<dbReference type="EMBL" id="FXAM01000007">
    <property type="protein sequence ID" value="SMF97899.1"/>
    <property type="molecule type" value="Genomic_DNA"/>
</dbReference>
<name>A0A1Y6D5G2_9GAMM</name>
<sequence length="137" mass="15270">MADDPLAKFRKSPTVKPEATLPESKAGLPDYQAFDAKDKIKRLEIRRVMGAFHTPAYAYLLNVIFDGYHGTELVLVYSFMLVKVKGRNLHPITLAVQEGKCAFIQDYDPRAFAEPAPDAPFIESIEIIAKEGGDERG</sequence>
<accession>A0A1Y6D5G2</accession>
<reference evidence="3 4" key="1">
    <citation type="submission" date="2016-12" db="EMBL/GenBank/DDBJ databases">
        <authorList>
            <person name="Song W.-J."/>
            <person name="Kurnit D.M."/>
        </authorList>
    </citation>
    <scope>NUCLEOTIDE SEQUENCE [LARGE SCALE GENOMIC DNA]</scope>
    <source>
        <strain evidence="3 4">175</strain>
    </source>
</reference>
<dbReference type="RefSeq" id="WP_085216901.1">
    <property type="nucleotide sequence ID" value="NZ_FXAM01000007.1"/>
</dbReference>
<feature type="region of interest" description="Disordered" evidence="1">
    <location>
        <begin position="1"/>
        <end position="23"/>
    </location>
</feature>